<name>A0A9P6VV55_MAUEX</name>
<dbReference type="GO" id="GO:0001164">
    <property type="term" value="F:RNA polymerase I core promoter sequence-specific DNA binding"/>
    <property type="evidence" value="ECO:0007669"/>
    <property type="project" value="InterPro"/>
</dbReference>
<comment type="caution">
    <text evidence="13">The sequence shown here is derived from an EMBL/GenBank/DDBJ whole genome shotgun (WGS) entry which is preliminary data.</text>
</comment>
<feature type="compositionally biased region" description="Polar residues" evidence="10">
    <location>
        <begin position="112"/>
        <end position="127"/>
    </location>
</feature>
<dbReference type="OrthoDB" id="428577at2759"/>
<dbReference type="GO" id="GO:0042790">
    <property type="term" value="P:nucleolar large rRNA transcription by RNA polymerase I"/>
    <property type="evidence" value="ECO:0007669"/>
    <property type="project" value="TreeGrafter"/>
</dbReference>
<evidence type="ECO:0000256" key="2">
    <source>
        <dbReference type="ARBA" id="ARBA00006899"/>
    </source>
</evidence>
<gene>
    <name evidence="13" type="primary">RRN7</name>
    <name evidence="13" type="ORF">C6P45_002886</name>
</gene>
<dbReference type="Proteomes" id="UP000750334">
    <property type="component" value="Unassembled WGS sequence"/>
</dbReference>
<dbReference type="Pfam" id="PF20644">
    <property type="entry name" value="Rrn7_cyclin_N"/>
    <property type="match status" value="1"/>
</dbReference>
<evidence type="ECO:0000256" key="4">
    <source>
        <dbReference type="ARBA" id="ARBA00022771"/>
    </source>
</evidence>
<evidence type="ECO:0000313" key="13">
    <source>
        <dbReference type="EMBL" id="KAG0655842.1"/>
    </source>
</evidence>
<dbReference type="EMBL" id="PUHR01000281">
    <property type="protein sequence ID" value="KAG0655842.1"/>
    <property type="molecule type" value="Genomic_DNA"/>
</dbReference>
<evidence type="ECO:0000256" key="10">
    <source>
        <dbReference type="SAM" id="MobiDB-lite"/>
    </source>
</evidence>
<keyword evidence="7" id="KW-0238">DNA-binding</keyword>
<dbReference type="GO" id="GO:0070860">
    <property type="term" value="C:RNA polymerase I core factor complex"/>
    <property type="evidence" value="ECO:0007669"/>
    <property type="project" value="InterPro"/>
</dbReference>
<keyword evidence="5" id="KW-0862">Zinc</keyword>
<dbReference type="PANTHER" id="PTHR31576">
    <property type="entry name" value="TATA BOX-BINDING PROTEIN-ASSOCIATED FACTOR RNA POLYMERASE I SUBUNIT B"/>
    <property type="match status" value="1"/>
</dbReference>
<feature type="domain" description="Rrn7/TAF1B C-terminal cyclin" evidence="12">
    <location>
        <begin position="216"/>
        <end position="391"/>
    </location>
</feature>
<keyword evidence="4" id="KW-0863">Zinc-finger</keyword>
<evidence type="ECO:0000256" key="7">
    <source>
        <dbReference type="ARBA" id="ARBA00023125"/>
    </source>
</evidence>
<dbReference type="InterPro" id="IPR033599">
    <property type="entry name" value="TAF1B/Rrn7"/>
</dbReference>
<evidence type="ECO:0000313" key="14">
    <source>
        <dbReference type="Proteomes" id="UP000750334"/>
    </source>
</evidence>
<protein>
    <submittedName>
        <fullName evidence="13">Pol I core factor CF</fullName>
    </submittedName>
</protein>
<proteinExistence type="inferred from homology"/>
<dbReference type="InterPro" id="IPR048538">
    <property type="entry name" value="Rrn7_cyclin_C"/>
</dbReference>
<dbReference type="AlphaFoldDB" id="A0A9P6VV55"/>
<evidence type="ECO:0000256" key="8">
    <source>
        <dbReference type="ARBA" id="ARBA00023163"/>
    </source>
</evidence>
<keyword evidence="9" id="KW-0539">Nucleus</keyword>
<evidence type="ECO:0000256" key="5">
    <source>
        <dbReference type="ARBA" id="ARBA00022833"/>
    </source>
</evidence>
<organism evidence="13 14">
    <name type="scientific">Maudiozyma exigua</name>
    <name type="common">Yeast</name>
    <name type="synonym">Kazachstania exigua</name>
    <dbReference type="NCBI Taxonomy" id="34358"/>
    <lineage>
        <taxon>Eukaryota</taxon>
        <taxon>Fungi</taxon>
        <taxon>Dikarya</taxon>
        <taxon>Ascomycota</taxon>
        <taxon>Saccharomycotina</taxon>
        <taxon>Saccharomycetes</taxon>
        <taxon>Saccharomycetales</taxon>
        <taxon>Saccharomycetaceae</taxon>
        <taxon>Maudiozyma</taxon>
    </lineage>
</organism>
<keyword evidence="14" id="KW-1185">Reference proteome</keyword>
<evidence type="ECO:0000259" key="11">
    <source>
        <dbReference type="Pfam" id="PF20644"/>
    </source>
</evidence>
<dbReference type="InterPro" id="IPR048540">
    <property type="entry name" value="Rrn7_cyclin_N"/>
</dbReference>
<feature type="region of interest" description="Disordered" evidence="10">
    <location>
        <begin position="111"/>
        <end position="139"/>
    </location>
</feature>
<keyword evidence="3" id="KW-0479">Metal-binding</keyword>
<dbReference type="Pfam" id="PF20645">
    <property type="entry name" value="Rrn7_cyclin_C"/>
    <property type="match status" value="1"/>
</dbReference>
<sequence>MEGDVEFNDEDDVVNPGVITRRLNLTTGATGNFQSSYNNSQLNISQNIAKDKKVYGEKARKLFLKCFQYILRQQVAWLIRDENFPEDFEFAVKTIWMEHLKLTDKDNDETNDYFSNGETDVTPYNTTQEDDSDMETTERRRSTIQRIKKLKLSINSAISILYLAAVHLGHPAYISDFITYICTTTFPYYKANLMLPKSWRDKLPNYYLGLLSGKHFPKDGQLINKIIFTSTMIHFPKKFHFQINGNILLLRLLIASKLTPEFYFFTRNMIRLLDDQETFSLFEFNNTTFTAYYKFPEIRTICFFILSIRWKLMCDGVTTSRLHYPSEWIDSLINGQEPTDDGEKASGLDIKKLFYPSLDDQNSIDESGIDQSDPYNWNEIETSSFLDWVDKIYLGADNRLTDTSAENEHLTIDQKIAKRKLEKIIPLDSTLFPQTNEVPQPLTILEQLQGSSVMLLKSKDITKSTDDSRKENRSRRFELISRLEKKLINEFSSQCGFSDIKLNIAINRIERHCINTIRHK</sequence>
<evidence type="ECO:0000256" key="3">
    <source>
        <dbReference type="ARBA" id="ARBA00022723"/>
    </source>
</evidence>
<feature type="domain" description="Rrn7/TAF1B N-terminal cyclin" evidence="11">
    <location>
        <begin position="67"/>
        <end position="197"/>
    </location>
</feature>
<keyword evidence="6" id="KW-0805">Transcription regulation</keyword>
<evidence type="ECO:0000259" key="12">
    <source>
        <dbReference type="Pfam" id="PF20645"/>
    </source>
</evidence>
<reference evidence="13 14" key="1">
    <citation type="submission" date="2020-11" db="EMBL/GenBank/DDBJ databases">
        <title>Kefir isolates.</title>
        <authorList>
            <person name="Marcisauskas S."/>
            <person name="Kim Y."/>
            <person name="Blasche S."/>
        </authorList>
    </citation>
    <scope>NUCLEOTIDE SEQUENCE [LARGE SCALE GENOMIC DNA]</scope>
    <source>
        <strain evidence="13 14">OG2</strain>
    </source>
</reference>
<evidence type="ECO:0000256" key="6">
    <source>
        <dbReference type="ARBA" id="ARBA00023015"/>
    </source>
</evidence>
<dbReference type="GO" id="GO:0008270">
    <property type="term" value="F:zinc ion binding"/>
    <property type="evidence" value="ECO:0007669"/>
    <property type="project" value="UniProtKB-KW"/>
</dbReference>
<evidence type="ECO:0000256" key="9">
    <source>
        <dbReference type="ARBA" id="ARBA00023242"/>
    </source>
</evidence>
<comment type="subcellular location">
    <subcellularLocation>
        <location evidence="1">Nucleus</location>
        <location evidence="1">Nucleolus</location>
    </subcellularLocation>
</comment>
<keyword evidence="8" id="KW-0804">Transcription</keyword>
<accession>A0A9P6VV55</accession>
<dbReference type="PANTHER" id="PTHR31576:SF2">
    <property type="entry name" value="TATA BOX-BINDING PROTEIN-ASSOCIATED FACTOR RNA POLYMERASE I SUBUNIT B"/>
    <property type="match status" value="1"/>
</dbReference>
<evidence type="ECO:0000256" key="1">
    <source>
        <dbReference type="ARBA" id="ARBA00004604"/>
    </source>
</evidence>
<comment type="similarity">
    <text evidence="2">Belongs to the RRN7/TAF1B family.</text>
</comment>